<evidence type="ECO:0000313" key="2">
    <source>
        <dbReference type="Proteomes" id="UP001594351"/>
    </source>
</evidence>
<dbReference type="Proteomes" id="UP001594351">
    <property type="component" value="Unassembled WGS sequence"/>
</dbReference>
<dbReference type="Gene3D" id="1.25.10.10">
    <property type="entry name" value="Leucine-rich Repeat Variant"/>
    <property type="match status" value="1"/>
</dbReference>
<accession>A0ABV6Z1E9</accession>
<comment type="caution">
    <text evidence="1">The sequence shown here is derived from an EMBL/GenBank/DDBJ whole genome shotgun (WGS) entry which is preliminary data.</text>
</comment>
<evidence type="ECO:0008006" key="3">
    <source>
        <dbReference type="Google" id="ProtNLM"/>
    </source>
</evidence>
<dbReference type="InterPro" id="IPR016024">
    <property type="entry name" value="ARM-type_fold"/>
</dbReference>
<keyword evidence="2" id="KW-1185">Reference proteome</keyword>
<reference evidence="1 2" key="1">
    <citation type="submission" date="2024-09" db="EMBL/GenBank/DDBJ databases">
        <title>Laminarin stimulates single cell rates of sulfate reduction while oxygen inhibits transcriptomic activity in coastal marine sediment.</title>
        <authorList>
            <person name="Lindsay M."/>
            <person name="Orcutt B."/>
            <person name="Emerson D."/>
            <person name="Stepanauskas R."/>
            <person name="D'Angelo T."/>
        </authorList>
    </citation>
    <scope>NUCLEOTIDE SEQUENCE [LARGE SCALE GENOMIC DNA]</scope>
    <source>
        <strain evidence="1">SAG AM-311-K15</strain>
    </source>
</reference>
<sequence length="130" mass="15022">LASLLRDPYFKIRKLALQRINRLSPEMSYQTLQPLTLEDEFWERSINEKEDVYKIMARAAPEKMMPVMIEILSGSSWFLSTRKIDEKVCAIAALSQIRIPESQAIIERNLKSKSKPVKNAAQRALAKMKK</sequence>
<proteinExistence type="predicted"/>
<evidence type="ECO:0000313" key="1">
    <source>
        <dbReference type="EMBL" id="MFC1852278.1"/>
    </source>
</evidence>
<name>A0ABV6Z1E9_UNCC1</name>
<dbReference type="InterPro" id="IPR011989">
    <property type="entry name" value="ARM-like"/>
</dbReference>
<protein>
    <recommendedName>
        <fullName evidence="3">HEAT repeat domain-containing protein</fullName>
    </recommendedName>
</protein>
<feature type="non-terminal residue" evidence="1">
    <location>
        <position position="1"/>
    </location>
</feature>
<dbReference type="EMBL" id="JBHPBY010000292">
    <property type="protein sequence ID" value="MFC1852278.1"/>
    <property type="molecule type" value="Genomic_DNA"/>
</dbReference>
<organism evidence="1 2">
    <name type="scientific">candidate division CSSED10-310 bacterium</name>
    <dbReference type="NCBI Taxonomy" id="2855610"/>
    <lineage>
        <taxon>Bacteria</taxon>
        <taxon>Bacteria division CSSED10-310</taxon>
    </lineage>
</organism>
<dbReference type="SUPFAM" id="SSF48371">
    <property type="entry name" value="ARM repeat"/>
    <property type="match status" value="1"/>
</dbReference>
<gene>
    <name evidence="1" type="ORF">ACFL27_18940</name>
</gene>